<feature type="transmembrane region" description="Helical" evidence="7">
    <location>
        <begin position="427"/>
        <end position="445"/>
    </location>
</feature>
<evidence type="ECO:0000256" key="6">
    <source>
        <dbReference type="ARBA" id="ARBA00023136"/>
    </source>
</evidence>
<evidence type="ECO:0000256" key="5">
    <source>
        <dbReference type="ARBA" id="ARBA00022989"/>
    </source>
</evidence>
<keyword evidence="4 7" id="KW-0812">Transmembrane</keyword>
<gene>
    <name evidence="8" type="ORF">C7I85_28200</name>
</gene>
<accession>A0A2P7RSM3</accession>
<feature type="transmembrane region" description="Helical" evidence="7">
    <location>
        <begin position="125"/>
        <end position="143"/>
    </location>
</feature>
<keyword evidence="2" id="KW-0813">Transport</keyword>
<dbReference type="RefSeq" id="WP_106727322.1">
    <property type="nucleotide sequence ID" value="NZ_PXYL01000030.1"/>
</dbReference>
<keyword evidence="5 7" id="KW-1133">Transmembrane helix</keyword>
<evidence type="ECO:0000313" key="9">
    <source>
        <dbReference type="Proteomes" id="UP000240653"/>
    </source>
</evidence>
<dbReference type="GO" id="GO:0022857">
    <property type="term" value="F:transmembrane transporter activity"/>
    <property type="evidence" value="ECO:0007669"/>
    <property type="project" value="InterPro"/>
</dbReference>
<dbReference type="PANTHER" id="PTHR30509">
    <property type="entry name" value="P-HYDROXYBENZOIC ACID EFFLUX PUMP SUBUNIT-RELATED"/>
    <property type="match status" value="1"/>
</dbReference>
<evidence type="ECO:0000313" key="8">
    <source>
        <dbReference type="EMBL" id="PSJ53205.1"/>
    </source>
</evidence>
<evidence type="ECO:0000256" key="3">
    <source>
        <dbReference type="ARBA" id="ARBA00022475"/>
    </source>
</evidence>
<dbReference type="Pfam" id="PF04632">
    <property type="entry name" value="FUSC"/>
    <property type="match status" value="1"/>
</dbReference>
<evidence type="ECO:0000256" key="4">
    <source>
        <dbReference type="ARBA" id="ARBA00022692"/>
    </source>
</evidence>
<keyword evidence="9" id="KW-1185">Reference proteome</keyword>
<evidence type="ECO:0000256" key="7">
    <source>
        <dbReference type="SAM" id="Phobius"/>
    </source>
</evidence>
<organism evidence="8 9">
    <name type="scientific">Pseudaminobacter soli</name>
    <name type="common">ex Li et al. 2025</name>
    <dbReference type="NCBI Taxonomy" id="1295366"/>
    <lineage>
        <taxon>Bacteria</taxon>
        <taxon>Pseudomonadati</taxon>
        <taxon>Pseudomonadota</taxon>
        <taxon>Alphaproteobacteria</taxon>
        <taxon>Hyphomicrobiales</taxon>
        <taxon>Phyllobacteriaceae</taxon>
        <taxon>Pseudaminobacter</taxon>
    </lineage>
</organism>
<evidence type="ECO:0000256" key="1">
    <source>
        <dbReference type="ARBA" id="ARBA00004651"/>
    </source>
</evidence>
<dbReference type="InterPro" id="IPR006726">
    <property type="entry name" value="PHBA_efflux_AaeB/fusaric-R"/>
</dbReference>
<dbReference type="AlphaFoldDB" id="A0A2P7RSM3"/>
<evidence type="ECO:0000256" key="2">
    <source>
        <dbReference type="ARBA" id="ARBA00022448"/>
    </source>
</evidence>
<feature type="transmembrane region" description="Helical" evidence="7">
    <location>
        <begin position="21"/>
        <end position="43"/>
    </location>
</feature>
<reference evidence="8 9" key="1">
    <citation type="submission" date="2018-03" db="EMBL/GenBank/DDBJ databases">
        <title>The draft genome of Mesorhizobium soli JCM 19897.</title>
        <authorList>
            <person name="Li L."/>
            <person name="Liu L."/>
            <person name="Liang L."/>
            <person name="Wang T."/>
            <person name="Zhang X."/>
        </authorList>
    </citation>
    <scope>NUCLEOTIDE SEQUENCE [LARGE SCALE GENOMIC DNA]</scope>
    <source>
        <strain evidence="8 9">JCM 19897</strain>
    </source>
</reference>
<comment type="caution">
    <text evidence="8">The sequence shown here is derived from an EMBL/GenBank/DDBJ whole genome shotgun (WGS) entry which is preliminary data.</text>
</comment>
<dbReference type="GO" id="GO:0005886">
    <property type="term" value="C:plasma membrane"/>
    <property type="evidence" value="ECO:0007669"/>
    <property type="project" value="UniProtKB-SubCell"/>
</dbReference>
<dbReference type="EMBL" id="PXYL01000030">
    <property type="protein sequence ID" value="PSJ53205.1"/>
    <property type="molecule type" value="Genomic_DNA"/>
</dbReference>
<feature type="transmembrane region" description="Helical" evidence="7">
    <location>
        <begin position="451"/>
        <end position="468"/>
    </location>
</feature>
<evidence type="ECO:0008006" key="10">
    <source>
        <dbReference type="Google" id="ProtNLM"/>
    </source>
</evidence>
<dbReference type="Proteomes" id="UP000240653">
    <property type="component" value="Unassembled WGS sequence"/>
</dbReference>
<feature type="transmembrane region" description="Helical" evidence="7">
    <location>
        <begin position="502"/>
        <end position="523"/>
    </location>
</feature>
<feature type="transmembrane region" description="Helical" evidence="7">
    <location>
        <begin position="99"/>
        <end position="118"/>
    </location>
</feature>
<feature type="transmembrane region" description="Helical" evidence="7">
    <location>
        <begin position="73"/>
        <end position="93"/>
    </location>
</feature>
<comment type="subcellular location">
    <subcellularLocation>
        <location evidence="1">Cell membrane</location>
        <topology evidence="1">Multi-pass membrane protein</topology>
    </subcellularLocation>
</comment>
<name>A0A2P7RSM3_9HYPH</name>
<protein>
    <recommendedName>
        <fullName evidence="10">FUSC family protein</fullName>
    </recommendedName>
</protein>
<proteinExistence type="predicted"/>
<sequence length="672" mass="71932">MLTVASARRAQDRFPGLVARIVPASLQAARLSVAVLLALYVAFHLELETPYWAGTSAAIVCQPILGSTLRKGLFRMIGTAVGAIVAVALTAVLPQERSGFLFAMLLWVSACSFLSTLLRNYAAYAAMLAGYTLVIIAGTSIAAPGQVLEIALNRASEISIGIASGTLIVALTNPGNAPRRLAAMFSQLIGETAGHLVEVLAVAGSWRGDGVKIRRELIRRTAALDPIIDQAIGEAPELLQRRSILRAALNGLFEALSGVRIVETHLRSLPKAEARRCARVVLDQLPPDWQTGALGETIRPDTSHHADRSALVVRNLLRLGAGDRSVYLTARGAADAASGLATAGNGLTLLIDPARAQDRPPPGFFVADYLPALINSFRVFLGVGTAVLFWVITEWPNGLQAITFAAITIMVFSPMQEQSSRAALGQGIGMLIAAVVVAIIKFSVLPGLETFLGLSAAIALGLAPLGALSTVPALAPFFTSATVNFIPLLAPTNQPSYDTLAYLNNTLGLLGGCGFGVLALVLIPPVSSRLRSQRLCDLTIRDLRRLAMGHRDWTLSQWQRRVYTRLTAMPGDAEPVLRSYLVSTLSVGLQLIRLQRLSRHGRIGVELSDVQMSVARGDLAKLRVDIKRVDEELEAIPDTQPGAPGRMRVRAALLAIIEAVDRQRDYYEGRSS</sequence>
<dbReference type="OrthoDB" id="8005649at2"/>
<dbReference type="PANTHER" id="PTHR30509:SF9">
    <property type="entry name" value="MULTIDRUG RESISTANCE PROTEIN MDTO"/>
    <property type="match status" value="1"/>
</dbReference>
<keyword evidence="3" id="KW-1003">Cell membrane</keyword>
<keyword evidence="6 7" id="KW-0472">Membrane</keyword>